<dbReference type="EMBL" id="CP015118">
    <property type="protein sequence ID" value="ARN20856.1"/>
    <property type="molecule type" value="Genomic_DNA"/>
</dbReference>
<dbReference type="InterPro" id="IPR043428">
    <property type="entry name" value="LivM-like"/>
</dbReference>
<dbReference type="PANTHER" id="PTHR30482:SF17">
    <property type="entry name" value="ABC TRANSPORTER ATP-BINDING PROTEIN"/>
    <property type="match status" value="1"/>
</dbReference>
<dbReference type="Proteomes" id="UP000193427">
    <property type="component" value="Chromosome"/>
</dbReference>
<dbReference type="PANTHER" id="PTHR30482">
    <property type="entry name" value="HIGH-AFFINITY BRANCHED-CHAIN AMINO ACID TRANSPORT SYSTEM PERMEASE"/>
    <property type="match status" value="1"/>
</dbReference>
<dbReference type="InterPro" id="IPR001851">
    <property type="entry name" value="ABC_transp_permease"/>
</dbReference>
<evidence type="ECO:0000256" key="3">
    <source>
        <dbReference type="ARBA" id="ARBA00022692"/>
    </source>
</evidence>
<reference evidence="6 7" key="1">
    <citation type="submission" date="2016-04" db="EMBL/GenBank/DDBJ databases">
        <title>Complete genome sequence of natural rubber-degrading, novel Gram-negative bacterium, Rhizobacter gummiphilus strain NS21.</title>
        <authorList>
            <person name="Tabata M."/>
            <person name="Kasai D."/>
            <person name="Fukuda M."/>
        </authorList>
    </citation>
    <scope>NUCLEOTIDE SEQUENCE [LARGE SCALE GENOMIC DNA]</scope>
    <source>
        <strain evidence="6 7">NS21</strain>
    </source>
</reference>
<evidence type="ECO:0000256" key="1">
    <source>
        <dbReference type="ARBA" id="ARBA00004651"/>
    </source>
</evidence>
<dbReference type="OrthoDB" id="9034298at2"/>
<keyword evidence="7" id="KW-1185">Reference proteome</keyword>
<dbReference type="GO" id="GO:0005886">
    <property type="term" value="C:plasma membrane"/>
    <property type="evidence" value="ECO:0007669"/>
    <property type="project" value="UniProtKB-SubCell"/>
</dbReference>
<accession>A0A1W6L9E5</accession>
<gene>
    <name evidence="6" type="ORF">A4W93_13645</name>
</gene>
<evidence type="ECO:0000256" key="2">
    <source>
        <dbReference type="ARBA" id="ARBA00022475"/>
    </source>
</evidence>
<evidence type="ECO:0000256" key="5">
    <source>
        <dbReference type="ARBA" id="ARBA00023136"/>
    </source>
</evidence>
<keyword evidence="2" id="KW-1003">Cell membrane</keyword>
<dbReference type="CDD" id="cd06581">
    <property type="entry name" value="TM_PBP1_LivM_like"/>
    <property type="match status" value="1"/>
</dbReference>
<dbReference type="KEGG" id="rgu:A4W93_13645"/>
<organism evidence="6 7">
    <name type="scientific">Piscinibacter gummiphilus</name>
    <dbReference type="NCBI Taxonomy" id="946333"/>
    <lineage>
        <taxon>Bacteria</taxon>
        <taxon>Pseudomonadati</taxon>
        <taxon>Pseudomonadota</taxon>
        <taxon>Betaproteobacteria</taxon>
        <taxon>Burkholderiales</taxon>
        <taxon>Sphaerotilaceae</taxon>
        <taxon>Piscinibacter</taxon>
    </lineage>
</organism>
<evidence type="ECO:0000313" key="6">
    <source>
        <dbReference type="EMBL" id="ARN20856.1"/>
    </source>
</evidence>
<dbReference type="Pfam" id="PF02653">
    <property type="entry name" value="BPD_transp_2"/>
    <property type="match status" value="1"/>
</dbReference>
<keyword evidence="3" id="KW-0812">Transmembrane</keyword>
<protein>
    <submittedName>
        <fullName evidence="6">ABC transporter permease</fullName>
    </submittedName>
</protein>
<name>A0A1W6L9E5_9BURK</name>
<keyword evidence="5" id="KW-0472">Membrane</keyword>
<proteinExistence type="predicted"/>
<dbReference type="AlphaFoldDB" id="A0A1W6L9E5"/>
<dbReference type="GO" id="GO:0015658">
    <property type="term" value="F:branched-chain amino acid transmembrane transporter activity"/>
    <property type="evidence" value="ECO:0007669"/>
    <property type="project" value="InterPro"/>
</dbReference>
<keyword evidence="4" id="KW-1133">Transmembrane helix</keyword>
<dbReference type="STRING" id="946333.A4W93_13645"/>
<sequence length="430" mass="46498">MSTTHYSFKPLNLGRILVWGGFALLLLVAPLIFKSGLALTMLSQIGYMIIILLSYNLLLGNGGMLSFGYAVYTGLGAFCTVHVLNKIGAGTFGLPVSLVPLVGGLGGMAVAIVLGWVSTKKAQNTFAMITMGVGELIFAMTLMFPEVFGGESGISTNRVVGDAVFGITYGPQIQLYYLIAVYCFICTGLMFMFSATPLGRMLNAVRDNPERVQFVGYNTQVVRYIAFIIAGFFAGIGGGLFALNFELVQGSAVNGLVSAWYLLFTYIGGALFFFGPIIGAVLSVLVGILLSEVTKAWALYLGIVFVLVVMFAPGGVSGIVMLNLRVVAFKKFNRLWKPYLALLATVPVLVLGGASLVEMLYHKQINAEMNPVFKYLGFQLDVNQPGDWIIGAVVTAVGAVLFEIARRYFKRHWDSAQEEIQAIIRIKEAA</sequence>
<evidence type="ECO:0000313" key="7">
    <source>
        <dbReference type="Proteomes" id="UP000193427"/>
    </source>
</evidence>
<comment type="subcellular location">
    <subcellularLocation>
        <location evidence="1">Cell membrane</location>
        <topology evidence="1">Multi-pass membrane protein</topology>
    </subcellularLocation>
</comment>
<dbReference type="RefSeq" id="WP_085751137.1">
    <property type="nucleotide sequence ID" value="NZ_BSPR01000007.1"/>
</dbReference>
<evidence type="ECO:0000256" key="4">
    <source>
        <dbReference type="ARBA" id="ARBA00022989"/>
    </source>
</evidence>